<dbReference type="CDD" id="cd18186">
    <property type="entry name" value="BTB_POZ_ZBTB_KLHL-like"/>
    <property type="match status" value="1"/>
</dbReference>
<dbReference type="KEGG" id="ffu:CLAFUR5_03593"/>
<evidence type="ECO:0000313" key="2">
    <source>
        <dbReference type="EMBL" id="UJO14449.1"/>
    </source>
</evidence>
<dbReference type="Gene3D" id="3.30.710.10">
    <property type="entry name" value="Potassium Channel Kv1.1, Chain A"/>
    <property type="match status" value="1"/>
</dbReference>
<proteinExistence type="predicted"/>
<dbReference type="AlphaFoldDB" id="A0A9Q8LBQ0"/>
<sequence>MADVLTRSRSVTIQKVWGEGRCDCTSLKQGLNFASVAVHMSVTYPHIHFVATMTQTTPESSIPFSSSWLRVPVAAEERAAKRRRYTSDIVVLKVGEKKETLTIHENKLGEDSAFFPAALKESWAEGQKGAIELPDDDFDAVAYYVDWLYCKQIIGCVNDDNAADYITLAKLFVFGEKMQGEEFQSEVLRTMIKGMDQKDTVGRLWVLDHLRLTSSTMALRPDPGSLPGG</sequence>
<dbReference type="Proteomes" id="UP000756132">
    <property type="component" value="Chromosome 2"/>
</dbReference>
<gene>
    <name evidence="2" type="ORF">CLAFUR5_03593</name>
</gene>
<dbReference type="PROSITE" id="PS50097">
    <property type="entry name" value="BTB"/>
    <property type="match status" value="1"/>
</dbReference>
<dbReference type="PANTHER" id="PTHR47843">
    <property type="entry name" value="BTB DOMAIN-CONTAINING PROTEIN-RELATED"/>
    <property type="match status" value="1"/>
</dbReference>
<reference evidence="2" key="1">
    <citation type="submission" date="2021-12" db="EMBL/GenBank/DDBJ databases">
        <authorList>
            <person name="Zaccaron A."/>
            <person name="Stergiopoulos I."/>
        </authorList>
    </citation>
    <scope>NUCLEOTIDE SEQUENCE</scope>
    <source>
        <strain evidence="2">Race5_Kim</strain>
    </source>
</reference>
<evidence type="ECO:0000313" key="3">
    <source>
        <dbReference type="Proteomes" id="UP000756132"/>
    </source>
</evidence>
<reference evidence="2" key="2">
    <citation type="journal article" date="2022" name="Microb. Genom.">
        <title>A chromosome-scale genome assembly of the tomato pathogen Cladosporium fulvum reveals a compartmentalized genome architecture and the presence of a dispensable chromosome.</title>
        <authorList>
            <person name="Zaccaron A.Z."/>
            <person name="Chen L.H."/>
            <person name="Samaras A."/>
            <person name="Stergiopoulos I."/>
        </authorList>
    </citation>
    <scope>NUCLEOTIDE SEQUENCE</scope>
    <source>
        <strain evidence="2">Race5_Kim</strain>
    </source>
</reference>
<name>A0A9Q8LBQ0_PASFU</name>
<protein>
    <recommendedName>
        <fullName evidence="1">BTB domain-containing protein</fullName>
    </recommendedName>
</protein>
<dbReference type="InterPro" id="IPR000210">
    <property type="entry name" value="BTB/POZ_dom"/>
</dbReference>
<dbReference type="PANTHER" id="PTHR47843:SF2">
    <property type="entry name" value="BTB DOMAIN-CONTAINING PROTEIN"/>
    <property type="match status" value="1"/>
</dbReference>
<keyword evidence="3" id="KW-1185">Reference proteome</keyword>
<accession>A0A9Q8LBQ0</accession>
<dbReference type="GeneID" id="71983471"/>
<dbReference type="EMBL" id="CP090164">
    <property type="protein sequence ID" value="UJO14449.1"/>
    <property type="molecule type" value="Genomic_DNA"/>
</dbReference>
<dbReference type="RefSeq" id="XP_047758815.1">
    <property type="nucleotide sequence ID" value="XM_047902741.1"/>
</dbReference>
<dbReference type="OrthoDB" id="1022638at2759"/>
<dbReference type="InterPro" id="IPR011333">
    <property type="entry name" value="SKP1/BTB/POZ_sf"/>
</dbReference>
<dbReference type="SUPFAM" id="SSF54695">
    <property type="entry name" value="POZ domain"/>
    <property type="match status" value="1"/>
</dbReference>
<organism evidence="2 3">
    <name type="scientific">Passalora fulva</name>
    <name type="common">Tomato leaf mold</name>
    <name type="synonym">Cladosporium fulvum</name>
    <dbReference type="NCBI Taxonomy" id="5499"/>
    <lineage>
        <taxon>Eukaryota</taxon>
        <taxon>Fungi</taxon>
        <taxon>Dikarya</taxon>
        <taxon>Ascomycota</taxon>
        <taxon>Pezizomycotina</taxon>
        <taxon>Dothideomycetes</taxon>
        <taxon>Dothideomycetidae</taxon>
        <taxon>Mycosphaerellales</taxon>
        <taxon>Mycosphaerellaceae</taxon>
        <taxon>Fulvia</taxon>
    </lineage>
</organism>
<evidence type="ECO:0000259" key="1">
    <source>
        <dbReference type="PROSITE" id="PS50097"/>
    </source>
</evidence>
<feature type="domain" description="BTB" evidence="1">
    <location>
        <begin position="88"/>
        <end position="153"/>
    </location>
</feature>